<organism evidence="2 3">
    <name type="scientific">Parahaliea mediterranea</name>
    <dbReference type="NCBI Taxonomy" id="651086"/>
    <lineage>
        <taxon>Bacteria</taxon>
        <taxon>Pseudomonadati</taxon>
        <taxon>Pseudomonadota</taxon>
        <taxon>Gammaproteobacteria</taxon>
        <taxon>Cellvibrionales</taxon>
        <taxon>Halieaceae</taxon>
        <taxon>Parahaliea</taxon>
    </lineage>
</organism>
<keyword evidence="1" id="KW-1133">Transmembrane helix</keyword>
<gene>
    <name evidence="2" type="ORF">JYP50_21240</name>
</gene>
<keyword evidence="1" id="KW-0812">Transmembrane</keyword>
<reference evidence="2" key="1">
    <citation type="submission" date="2021-02" db="EMBL/GenBank/DDBJ databases">
        <title>PHA producing bacteria isolated from coastal sediment in Guangdong, Shenzhen.</title>
        <authorList>
            <person name="Zheng W."/>
            <person name="Yu S."/>
            <person name="Huang Y."/>
        </authorList>
    </citation>
    <scope>NUCLEOTIDE SEQUENCE</scope>
    <source>
        <strain evidence="2">TN14-10</strain>
    </source>
</reference>
<comment type="caution">
    <text evidence="2">The sequence shown here is derived from an EMBL/GenBank/DDBJ whole genome shotgun (WGS) entry which is preliminary data.</text>
</comment>
<evidence type="ECO:0000256" key="1">
    <source>
        <dbReference type="SAM" id="Phobius"/>
    </source>
</evidence>
<protein>
    <submittedName>
        <fullName evidence="2">Uncharacterized protein</fullName>
    </submittedName>
</protein>
<accession>A0A939DKL0</accession>
<dbReference type="RefSeq" id="WP_206562585.1">
    <property type="nucleotide sequence ID" value="NZ_JAFKCZ010000025.1"/>
</dbReference>
<keyword evidence="1" id="KW-0472">Membrane</keyword>
<sequence>MLRVLKAFFPSLLLTYVVASVLATASVMSSLRGMGVDVGVATQLQATWHDLLGMSSSYLLMILVAFVLALPVAALLVRLAGGWRLPLFLLAGAVALLVLHWLLSLTLQVTPVAAARTPLGLAGQCVAGALGTGLYALLSRRPADN</sequence>
<dbReference type="EMBL" id="JAFKCZ010000025">
    <property type="protein sequence ID" value="MBN7799137.1"/>
    <property type="molecule type" value="Genomic_DNA"/>
</dbReference>
<dbReference type="Proteomes" id="UP000664303">
    <property type="component" value="Unassembled WGS sequence"/>
</dbReference>
<evidence type="ECO:0000313" key="3">
    <source>
        <dbReference type="Proteomes" id="UP000664303"/>
    </source>
</evidence>
<proteinExistence type="predicted"/>
<keyword evidence="3" id="KW-1185">Reference proteome</keyword>
<name>A0A939DKL0_9GAMM</name>
<feature type="transmembrane region" description="Helical" evidence="1">
    <location>
        <begin position="58"/>
        <end position="80"/>
    </location>
</feature>
<evidence type="ECO:0000313" key="2">
    <source>
        <dbReference type="EMBL" id="MBN7799137.1"/>
    </source>
</evidence>
<feature type="transmembrane region" description="Helical" evidence="1">
    <location>
        <begin position="119"/>
        <end position="138"/>
    </location>
</feature>
<feature type="transmembrane region" description="Helical" evidence="1">
    <location>
        <begin position="87"/>
        <end position="107"/>
    </location>
</feature>
<dbReference type="AlphaFoldDB" id="A0A939DKL0"/>